<dbReference type="Gene3D" id="3.80.10.10">
    <property type="entry name" value="Ribonuclease Inhibitor"/>
    <property type="match status" value="1"/>
</dbReference>
<dbReference type="PANTHER" id="PTHR48053">
    <property type="entry name" value="LEUCINE RICH REPEAT FAMILY PROTEIN, EXPRESSED"/>
    <property type="match status" value="1"/>
</dbReference>
<sequence>MVQFHQGFQHLESLTYLNLSSNNFRGNNLNGSIPDSIGNCTSFEILDVSYNQITGEIPYNIGFLQVATLSLQGNRLTGKIPEVIGLMQALAVLDLSENELVGPIPPIFGNLTYTGNCICMVTSLQDQYRQSLAI</sequence>
<protein>
    <submittedName>
        <fullName evidence="4">Uncharacterized protein</fullName>
    </submittedName>
</protein>
<keyword evidence="5" id="KW-1185">Reference proteome</keyword>
<dbReference type="Pfam" id="PF00560">
    <property type="entry name" value="LRR_1"/>
    <property type="match status" value="2"/>
</dbReference>
<name>A0AAP0J2L4_9MAGN</name>
<evidence type="ECO:0000313" key="4">
    <source>
        <dbReference type="EMBL" id="KAK9126274.1"/>
    </source>
</evidence>
<evidence type="ECO:0000313" key="5">
    <source>
        <dbReference type="Proteomes" id="UP001419268"/>
    </source>
</evidence>
<gene>
    <name evidence="4" type="ORF">Scep_015120</name>
</gene>
<evidence type="ECO:0000256" key="2">
    <source>
        <dbReference type="ARBA" id="ARBA00022729"/>
    </source>
</evidence>
<dbReference type="InterPro" id="IPR051716">
    <property type="entry name" value="Plant_RL_S/T_kinase"/>
</dbReference>
<dbReference type="Proteomes" id="UP001419268">
    <property type="component" value="Unassembled WGS sequence"/>
</dbReference>
<proteinExistence type="predicted"/>
<organism evidence="4 5">
    <name type="scientific">Stephania cephalantha</name>
    <dbReference type="NCBI Taxonomy" id="152367"/>
    <lineage>
        <taxon>Eukaryota</taxon>
        <taxon>Viridiplantae</taxon>
        <taxon>Streptophyta</taxon>
        <taxon>Embryophyta</taxon>
        <taxon>Tracheophyta</taxon>
        <taxon>Spermatophyta</taxon>
        <taxon>Magnoliopsida</taxon>
        <taxon>Ranunculales</taxon>
        <taxon>Menispermaceae</taxon>
        <taxon>Menispermoideae</taxon>
        <taxon>Cissampelideae</taxon>
        <taxon>Stephania</taxon>
    </lineage>
</organism>
<evidence type="ECO:0000256" key="1">
    <source>
        <dbReference type="ARBA" id="ARBA00004167"/>
    </source>
</evidence>
<dbReference type="InterPro" id="IPR001611">
    <property type="entry name" value="Leu-rich_rpt"/>
</dbReference>
<dbReference type="InterPro" id="IPR032675">
    <property type="entry name" value="LRR_dom_sf"/>
</dbReference>
<dbReference type="EMBL" id="JBBNAG010000006">
    <property type="protein sequence ID" value="KAK9126274.1"/>
    <property type="molecule type" value="Genomic_DNA"/>
</dbReference>
<keyword evidence="3" id="KW-0675">Receptor</keyword>
<keyword evidence="2" id="KW-0732">Signal</keyword>
<dbReference type="PANTHER" id="PTHR48053:SF126">
    <property type="entry name" value="MDIS1-INTERACTING RECEPTOR LIKE KINASE 2-LIKE ISOFORM X1"/>
    <property type="match status" value="1"/>
</dbReference>
<accession>A0AAP0J2L4</accession>
<reference evidence="4 5" key="1">
    <citation type="submission" date="2024-01" db="EMBL/GenBank/DDBJ databases">
        <title>Genome assemblies of Stephania.</title>
        <authorList>
            <person name="Yang L."/>
        </authorList>
    </citation>
    <scope>NUCLEOTIDE SEQUENCE [LARGE SCALE GENOMIC DNA]</scope>
    <source>
        <strain evidence="4">JXDWG</strain>
        <tissue evidence="4">Leaf</tissue>
    </source>
</reference>
<dbReference type="GO" id="GO:0016020">
    <property type="term" value="C:membrane"/>
    <property type="evidence" value="ECO:0007669"/>
    <property type="project" value="UniProtKB-SubCell"/>
</dbReference>
<dbReference type="AlphaFoldDB" id="A0AAP0J2L4"/>
<dbReference type="Pfam" id="PF13516">
    <property type="entry name" value="LRR_6"/>
    <property type="match status" value="2"/>
</dbReference>
<comment type="caution">
    <text evidence="4">The sequence shown here is derived from an EMBL/GenBank/DDBJ whole genome shotgun (WGS) entry which is preliminary data.</text>
</comment>
<comment type="subcellular location">
    <subcellularLocation>
        <location evidence="1">Membrane</location>
        <topology evidence="1">Single-pass membrane protein</topology>
    </subcellularLocation>
</comment>
<evidence type="ECO:0000256" key="3">
    <source>
        <dbReference type="ARBA" id="ARBA00023170"/>
    </source>
</evidence>
<dbReference type="SUPFAM" id="SSF52058">
    <property type="entry name" value="L domain-like"/>
    <property type="match status" value="1"/>
</dbReference>